<keyword evidence="1" id="KW-0472">Membrane</keyword>
<dbReference type="AlphaFoldDB" id="A0A418T1Z4"/>
<feature type="transmembrane region" description="Helical" evidence="1">
    <location>
        <begin position="52"/>
        <end position="71"/>
    </location>
</feature>
<keyword evidence="3" id="KW-1185">Reference proteome</keyword>
<name>A0A418T1Z4_9RHOB</name>
<keyword evidence="1" id="KW-1133">Transmembrane helix</keyword>
<dbReference type="Proteomes" id="UP000284202">
    <property type="component" value="Unassembled WGS sequence"/>
</dbReference>
<reference evidence="3" key="1">
    <citation type="submission" date="2018-09" db="EMBL/GenBank/DDBJ databases">
        <title>Acidovorax cavernicola nov. sp. isolated from Gruta de las Maravillas (Aracena, Spain).</title>
        <authorList>
            <person name="Jurado V."/>
            <person name="Gutierrez-Patricio S."/>
            <person name="Gonzalez-Pimentel J.L."/>
            <person name="Miller A.Z."/>
            <person name="Laiz L."/>
            <person name="Saiz-Jimenez C."/>
        </authorList>
    </citation>
    <scope>NUCLEOTIDE SEQUENCE [LARGE SCALE GENOMIC DNA]</scope>
    <source>
        <strain evidence="3">1011MAR3C25</strain>
    </source>
</reference>
<organism evidence="2 3">
    <name type="scientific">Paracoccus onubensis</name>
    <dbReference type="NCBI Taxonomy" id="1675788"/>
    <lineage>
        <taxon>Bacteria</taxon>
        <taxon>Pseudomonadati</taxon>
        <taxon>Pseudomonadota</taxon>
        <taxon>Alphaproteobacteria</taxon>
        <taxon>Rhodobacterales</taxon>
        <taxon>Paracoccaceae</taxon>
        <taxon>Paracoccus</taxon>
    </lineage>
</organism>
<dbReference type="OrthoDB" id="7200137at2"/>
<proteinExistence type="predicted"/>
<evidence type="ECO:0000313" key="2">
    <source>
        <dbReference type="EMBL" id="RJE87229.1"/>
    </source>
</evidence>
<keyword evidence="1" id="KW-0812">Transmembrane</keyword>
<sequence>MLSTIWSVHFVSILTASGYATVVAVGIGTLIGPAQVAARLLEMMGRGRHHPLWTMLFSALAVLAGSSSVFLQRSP</sequence>
<evidence type="ECO:0000256" key="1">
    <source>
        <dbReference type="SAM" id="Phobius"/>
    </source>
</evidence>
<gene>
    <name evidence="2" type="ORF">D3P04_05650</name>
</gene>
<accession>A0A418T1Z4</accession>
<dbReference type="EMBL" id="QZCG01000003">
    <property type="protein sequence ID" value="RJE87229.1"/>
    <property type="molecule type" value="Genomic_DNA"/>
</dbReference>
<feature type="transmembrane region" description="Helical" evidence="1">
    <location>
        <begin position="6"/>
        <end position="31"/>
    </location>
</feature>
<protein>
    <submittedName>
        <fullName evidence="2">Uncharacterized protein</fullName>
    </submittedName>
</protein>
<dbReference type="RefSeq" id="WP_119746787.1">
    <property type="nucleotide sequence ID" value="NZ_QZCG01000003.1"/>
</dbReference>
<evidence type="ECO:0000313" key="3">
    <source>
        <dbReference type="Proteomes" id="UP000284202"/>
    </source>
</evidence>
<comment type="caution">
    <text evidence="2">The sequence shown here is derived from an EMBL/GenBank/DDBJ whole genome shotgun (WGS) entry which is preliminary data.</text>
</comment>